<dbReference type="STRING" id="51028.A0A0N4V234"/>
<dbReference type="GO" id="GO:0005615">
    <property type="term" value="C:extracellular space"/>
    <property type="evidence" value="ECO:0007669"/>
    <property type="project" value="TreeGrafter"/>
</dbReference>
<organism evidence="4">
    <name type="scientific">Enterobius vermicularis</name>
    <name type="common">Human pinworm</name>
    <dbReference type="NCBI Taxonomy" id="51028"/>
    <lineage>
        <taxon>Eukaryota</taxon>
        <taxon>Metazoa</taxon>
        <taxon>Ecdysozoa</taxon>
        <taxon>Nematoda</taxon>
        <taxon>Chromadorea</taxon>
        <taxon>Rhabditida</taxon>
        <taxon>Spirurina</taxon>
        <taxon>Oxyuridomorpha</taxon>
        <taxon>Oxyuroidea</taxon>
        <taxon>Oxyuridae</taxon>
        <taxon>Enterobius</taxon>
    </lineage>
</organism>
<dbReference type="SMART" id="SM00329">
    <property type="entry name" value="BPI2"/>
    <property type="match status" value="1"/>
</dbReference>
<dbReference type="Gene3D" id="3.15.20.10">
    <property type="entry name" value="Bactericidal permeability-increasing protein, domain 2"/>
    <property type="match status" value="1"/>
</dbReference>
<keyword evidence="3" id="KW-1185">Reference proteome</keyword>
<dbReference type="Proteomes" id="UP000274131">
    <property type="component" value="Unassembled WGS sequence"/>
</dbReference>
<dbReference type="PANTHER" id="PTHR10504">
    <property type="entry name" value="BACTERICIDAL PERMEABILITY-INCREASING BPI PROTEIN-RELATED"/>
    <property type="match status" value="1"/>
</dbReference>
<dbReference type="OrthoDB" id="10255543at2759"/>
<reference evidence="4" key="1">
    <citation type="submission" date="2017-02" db="UniProtKB">
        <authorList>
            <consortium name="WormBaseParasite"/>
        </authorList>
    </citation>
    <scope>IDENTIFICATION</scope>
</reference>
<sequence>MMQLSMTHYKDGFTTLEEGRSSERSKPEIIETKATHFFNIKRLANLIVHTDLLDTSATYEKFFIGINGEISIVDETTSTTPYPRPNTLKFVTPSGGRPLELLISEYTLNTLLLKAHNIDAVVFRIGSSSPSFGKLLRTTCSVDEVCLSDIVSEPGEKYPNSQLEIILRSTQPPTVQLSRGIATLRLEGRALFYIEGTTKKIGVIPFETTAIFKVTTANGRVVGNFIIPSLVFKKELDFFGLSSESLDGLRTATKGALTKLINSKLSDGINLKTQPNSRIINPALFIMNDAVLIQADVNVENEFYKFSETNFVRYSAAAKA</sequence>
<evidence type="ECO:0000313" key="3">
    <source>
        <dbReference type="Proteomes" id="UP000274131"/>
    </source>
</evidence>
<protein>
    <submittedName>
        <fullName evidence="4">BPI2 domain-containing protein</fullName>
    </submittedName>
</protein>
<reference evidence="2 3" key="2">
    <citation type="submission" date="2018-10" db="EMBL/GenBank/DDBJ databases">
        <authorList>
            <consortium name="Pathogen Informatics"/>
        </authorList>
    </citation>
    <scope>NUCLEOTIDE SEQUENCE [LARGE SCALE GENOMIC DNA]</scope>
</reference>
<dbReference type="SUPFAM" id="SSF55394">
    <property type="entry name" value="Bactericidal permeability-increasing protein, BPI"/>
    <property type="match status" value="1"/>
</dbReference>
<dbReference type="Pfam" id="PF02886">
    <property type="entry name" value="LBP_BPI_CETP_C"/>
    <property type="match status" value="1"/>
</dbReference>
<evidence type="ECO:0000313" key="2">
    <source>
        <dbReference type="EMBL" id="VDD88608.1"/>
    </source>
</evidence>
<name>A0A0N4V234_ENTVE</name>
<evidence type="ECO:0000313" key="4">
    <source>
        <dbReference type="WBParaSite" id="EVEC_0000404301-mRNA-1"/>
    </source>
</evidence>
<dbReference type="PANTHER" id="PTHR10504:SF134">
    <property type="entry name" value="BPI2 DOMAIN-CONTAINING PROTEIN"/>
    <property type="match status" value="1"/>
</dbReference>
<accession>A0A0N4V234</accession>
<dbReference type="EMBL" id="UXUI01007673">
    <property type="protein sequence ID" value="VDD88608.1"/>
    <property type="molecule type" value="Genomic_DNA"/>
</dbReference>
<dbReference type="AlphaFoldDB" id="A0A0N4V234"/>
<evidence type="ECO:0000259" key="1">
    <source>
        <dbReference type="SMART" id="SM00329"/>
    </source>
</evidence>
<proteinExistence type="predicted"/>
<dbReference type="GO" id="GO:0008289">
    <property type="term" value="F:lipid binding"/>
    <property type="evidence" value="ECO:0007669"/>
    <property type="project" value="InterPro"/>
</dbReference>
<gene>
    <name evidence="2" type="ORF">EVEC_LOCUS3751</name>
</gene>
<dbReference type="InterPro" id="IPR017943">
    <property type="entry name" value="Bactericidal_perm-incr_a/b_dom"/>
</dbReference>
<feature type="domain" description="Lipid-binding serum glycoprotein C-terminal" evidence="1">
    <location>
        <begin position="93"/>
        <end position="295"/>
    </location>
</feature>
<dbReference type="InterPro" id="IPR032942">
    <property type="entry name" value="BPI/LBP/Plunc"/>
</dbReference>
<dbReference type="InterPro" id="IPR001124">
    <property type="entry name" value="Lipid-bd_serum_glycop_C"/>
</dbReference>
<dbReference type="WBParaSite" id="EVEC_0000404301-mRNA-1">
    <property type="protein sequence ID" value="EVEC_0000404301-mRNA-1"/>
    <property type="gene ID" value="EVEC_0000404301"/>
</dbReference>